<reference evidence="2 3" key="1">
    <citation type="journal article" date="2021" name="Nat. Plants">
        <title>The Taxus genome provides insights into paclitaxel biosynthesis.</title>
        <authorList>
            <person name="Xiong X."/>
            <person name="Gou J."/>
            <person name="Liao Q."/>
            <person name="Li Y."/>
            <person name="Zhou Q."/>
            <person name="Bi G."/>
            <person name="Li C."/>
            <person name="Du R."/>
            <person name="Wang X."/>
            <person name="Sun T."/>
            <person name="Guo L."/>
            <person name="Liang H."/>
            <person name="Lu P."/>
            <person name="Wu Y."/>
            <person name="Zhang Z."/>
            <person name="Ro D.K."/>
            <person name="Shang Y."/>
            <person name="Huang S."/>
            <person name="Yan J."/>
        </authorList>
    </citation>
    <scope>NUCLEOTIDE SEQUENCE [LARGE SCALE GENOMIC DNA]</scope>
    <source>
        <strain evidence="2">Ta-2019</strain>
    </source>
</reference>
<feature type="non-terminal residue" evidence="2">
    <location>
        <position position="1"/>
    </location>
</feature>
<keyword evidence="3" id="KW-1185">Reference proteome</keyword>
<feature type="region of interest" description="Disordered" evidence="1">
    <location>
        <begin position="43"/>
        <end position="65"/>
    </location>
</feature>
<feature type="non-terminal residue" evidence="2">
    <location>
        <position position="65"/>
    </location>
</feature>
<evidence type="ECO:0000313" key="2">
    <source>
        <dbReference type="EMBL" id="KAH9301947.1"/>
    </source>
</evidence>
<dbReference type="Proteomes" id="UP000824469">
    <property type="component" value="Unassembled WGS sequence"/>
</dbReference>
<evidence type="ECO:0000313" key="3">
    <source>
        <dbReference type="Proteomes" id="UP000824469"/>
    </source>
</evidence>
<sequence length="65" mass="7518">RVWKLEQGLERSFFTSSRSKLGKDRRAELRREVEVITYTMAPKKPAVTPKNDKGKGKIKQQETIA</sequence>
<accession>A0AA38FH87</accession>
<name>A0AA38FH87_TAXCH</name>
<gene>
    <name evidence="2" type="ORF">KI387_013530</name>
</gene>
<comment type="caution">
    <text evidence="2">The sequence shown here is derived from an EMBL/GenBank/DDBJ whole genome shotgun (WGS) entry which is preliminary data.</text>
</comment>
<dbReference type="EMBL" id="JAHRHJ020000009">
    <property type="protein sequence ID" value="KAH9301947.1"/>
    <property type="molecule type" value="Genomic_DNA"/>
</dbReference>
<evidence type="ECO:0000256" key="1">
    <source>
        <dbReference type="SAM" id="MobiDB-lite"/>
    </source>
</evidence>
<protein>
    <submittedName>
        <fullName evidence="2">Uncharacterized protein</fullName>
    </submittedName>
</protein>
<organism evidence="2 3">
    <name type="scientific">Taxus chinensis</name>
    <name type="common">Chinese yew</name>
    <name type="synonym">Taxus wallichiana var. chinensis</name>
    <dbReference type="NCBI Taxonomy" id="29808"/>
    <lineage>
        <taxon>Eukaryota</taxon>
        <taxon>Viridiplantae</taxon>
        <taxon>Streptophyta</taxon>
        <taxon>Embryophyta</taxon>
        <taxon>Tracheophyta</taxon>
        <taxon>Spermatophyta</taxon>
        <taxon>Pinopsida</taxon>
        <taxon>Pinidae</taxon>
        <taxon>Conifers II</taxon>
        <taxon>Cupressales</taxon>
        <taxon>Taxaceae</taxon>
        <taxon>Taxus</taxon>
    </lineage>
</organism>
<dbReference type="AlphaFoldDB" id="A0AA38FH87"/>
<proteinExistence type="predicted"/>